<organism evidence="2">
    <name type="scientific">Xenopus tropicalis</name>
    <name type="common">Western clawed frog</name>
    <name type="synonym">Silurana tropicalis</name>
    <dbReference type="NCBI Taxonomy" id="8364"/>
    <lineage>
        <taxon>Eukaryota</taxon>
        <taxon>Metazoa</taxon>
        <taxon>Chordata</taxon>
        <taxon>Craniata</taxon>
        <taxon>Vertebrata</taxon>
        <taxon>Euteleostomi</taxon>
        <taxon>Amphibia</taxon>
        <taxon>Batrachia</taxon>
        <taxon>Anura</taxon>
        <taxon>Pipoidea</taxon>
        <taxon>Pipidae</taxon>
        <taxon>Xenopodinae</taxon>
        <taxon>Xenopus</taxon>
        <taxon>Silurana</taxon>
    </lineage>
</organism>
<reference evidence="2" key="1">
    <citation type="journal article" date="2010" name="Science">
        <title>The genome of the Western clawed frog Xenopus tropicalis.</title>
        <authorList>
            <person name="Hellsten U."/>
            <person name="Harland R.M."/>
            <person name="Gilchrist M.J."/>
            <person name="Hendrix D."/>
            <person name="Jurka J."/>
            <person name="Kapitonov V."/>
            <person name="Ovcharenko I."/>
            <person name="Putnam N.H."/>
            <person name="Shu S."/>
            <person name="Taher L."/>
            <person name="Blitz I.L."/>
            <person name="Blumberg B."/>
            <person name="Dichmann D.S."/>
            <person name="Dubchak I."/>
            <person name="Amaya E."/>
            <person name="Detter J.C."/>
            <person name="Fletcher R."/>
            <person name="Gerhard D.S."/>
            <person name="Goodstein D."/>
            <person name="Graves T."/>
            <person name="Grigoriev I.V."/>
            <person name="Grimwood J."/>
            <person name="Kawashima T."/>
            <person name="Lindquist E."/>
            <person name="Lucas S.M."/>
            <person name="Mead P.E."/>
            <person name="Mitros T."/>
            <person name="Ogino H."/>
            <person name="Ohta Y."/>
            <person name="Poliakov A.V."/>
            <person name="Pollet N."/>
            <person name="Robert J."/>
            <person name="Salamov A."/>
            <person name="Sater A.K."/>
            <person name="Schmutz J."/>
            <person name="Terry A."/>
            <person name="Vize P.D."/>
            <person name="Warren W.C."/>
            <person name="Wells D."/>
            <person name="Wills A."/>
            <person name="Wilson R.K."/>
            <person name="Zimmerman L.B."/>
            <person name="Zorn A.M."/>
            <person name="Grainger R."/>
            <person name="Grammer T."/>
            <person name="Khokha M.K."/>
            <person name="Richardson P.M."/>
            <person name="Rokhsar D.S."/>
        </authorList>
    </citation>
    <scope>NUCLEOTIDE SEQUENCE [LARGE SCALE GENOMIC DNA]</scope>
    <source>
        <strain evidence="2">Nigerian</strain>
    </source>
</reference>
<name>A0A6I8Q4E7_XENTR</name>
<dbReference type="CDD" id="cd01650">
    <property type="entry name" value="RT_nLTR_like"/>
    <property type="match status" value="1"/>
</dbReference>
<dbReference type="PANTHER" id="PTHR31635:SF196">
    <property type="entry name" value="REVERSE TRANSCRIPTASE DOMAIN-CONTAINING PROTEIN-RELATED"/>
    <property type="match status" value="1"/>
</dbReference>
<dbReference type="InParanoid" id="A0A6I8Q4E7"/>
<dbReference type="PROSITE" id="PS50878">
    <property type="entry name" value="RT_POL"/>
    <property type="match status" value="1"/>
</dbReference>
<dbReference type="InterPro" id="IPR000477">
    <property type="entry name" value="RT_dom"/>
</dbReference>
<dbReference type="InterPro" id="IPR043502">
    <property type="entry name" value="DNA/RNA_pol_sf"/>
</dbReference>
<dbReference type="AlphaFoldDB" id="A0A6I8Q4E7"/>
<dbReference type="GeneTree" id="ENSGT00940000163630"/>
<dbReference type="Ensembl" id="ENSXETT00000062962">
    <property type="protein sequence ID" value="ENSXETP00000063027"/>
    <property type="gene ID" value="ENSXETG00000032833"/>
</dbReference>
<evidence type="ECO:0000259" key="1">
    <source>
        <dbReference type="PROSITE" id="PS50878"/>
    </source>
</evidence>
<dbReference type="Bgee" id="ENSXETG00000032833">
    <property type="expression patterns" value="Expressed in heart and 4 other cell types or tissues"/>
</dbReference>
<accession>A0A6I8Q4E7</accession>
<reference evidence="2" key="2">
    <citation type="submission" date="2020-05" db="UniProtKB">
        <authorList>
            <consortium name="Ensembl"/>
        </authorList>
    </citation>
    <scope>IDENTIFICATION</scope>
</reference>
<evidence type="ECO:0000313" key="2">
    <source>
        <dbReference type="Ensembl" id="ENSXETP00000063027"/>
    </source>
</evidence>
<proteinExistence type="predicted"/>
<dbReference type="PANTHER" id="PTHR31635">
    <property type="entry name" value="REVERSE TRANSCRIPTASE DOMAIN-CONTAINING PROTEIN-RELATED"/>
    <property type="match status" value="1"/>
</dbReference>
<sequence>MNLVNSTKPFSIMNIDLKLMSKILAERLNSFLPILIDRDQVGFVPKRQAADNIRRALTFIHMIQEKSIPGSLLSIDLSKAFDSVSWPYLHYIMEKWGFKPKFRHTIKALYNHPTAYVKWGPYHSNSFSLSGGTRQGCPLSPILFILALEPLATLIRENTDITGLSQNSTQHKVCLFADNILMLITKPLTTLPNLINIFNKFAEISGLNINYSKSHALNINLPQTTVKLLKLNFDFHWQTQHLKYLGINITANIQDLYKHNYPSLWKELTEMLENWSKYEISWIGRIHATRMTILPKVLYYFRTLPIGIPRSDIDRLQNQVMKFIWNARPPRVSKATMLSSRLKGGLGVPDIGKYYQAAQLSSIPLLFANPPPKWVTMEEAETLPIKLAATPWTPYVLRPNNLTPMLEQTLNTWDRVKYKTKLLSPHFPASPLLGNPEFPPGLEGKPFQWCENRGVKFIKQVYGLTGPLKWERFQQQYAAPQAEIFRYLQVLHYLKSKHNESNTPPSSYLEIICISYPYSRGVLSKLYQILLEAYSPPNLPYMKAWEGDLGYPLNEDTWIKVWDSTAHSSINTSLPEAGYKVLLRWYLVPARLHKINNAYSSQCFRGCGEEGTAYHIWWQCPRVQCFWTRVYELIFSATEINLRKSPEQALIGTKIPNINKHSRTLITQIFIAAKLTIAKSWKSPLLPIQQLKHKINWILVNEKLTSILNDKQKQF</sequence>
<protein>
    <recommendedName>
        <fullName evidence="1">Reverse transcriptase domain-containing protein</fullName>
    </recommendedName>
</protein>
<feature type="domain" description="Reverse transcriptase" evidence="1">
    <location>
        <begin position="1"/>
        <end position="249"/>
    </location>
</feature>
<dbReference type="Pfam" id="PF00078">
    <property type="entry name" value="RVT_1"/>
    <property type="match status" value="1"/>
</dbReference>
<dbReference type="SUPFAM" id="SSF56672">
    <property type="entry name" value="DNA/RNA polymerases"/>
    <property type="match status" value="1"/>
</dbReference>